<accession>A0A9W9KE91</accession>
<proteinExistence type="predicted"/>
<organism evidence="2 3">
    <name type="scientific">Penicillium argentinense</name>
    <dbReference type="NCBI Taxonomy" id="1131581"/>
    <lineage>
        <taxon>Eukaryota</taxon>
        <taxon>Fungi</taxon>
        <taxon>Dikarya</taxon>
        <taxon>Ascomycota</taxon>
        <taxon>Pezizomycotina</taxon>
        <taxon>Eurotiomycetes</taxon>
        <taxon>Eurotiomycetidae</taxon>
        <taxon>Eurotiales</taxon>
        <taxon>Aspergillaceae</taxon>
        <taxon>Penicillium</taxon>
    </lineage>
</organism>
<comment type="caution">
    <text evidence="2">The sequence shown here is derived from an EMBL/GenBank/DDBJ whole genome shotgun (WGS) entry which is preliminary data.</text>
</comment>
<dbReference type="RefSeq" id="XP_056476564.1">
    <property type="nucleotide sequence ID" value="XM_056616207.1"/>
</dbReference>
<dbReference type="GeneID" id="81355186"/>
<evidence type="ECO:0000313" key="3">
    <source>
        <dbReference type="Proteomes" id="UP001149074"/>
    </source>
</evidence>
<keyword evidence="1" id="KW-1133">Transmembrane helix</keyword>
<sequence length="132" mass="14986">MRFCGKYSHISSVFLSVAEGTVGDVFPRQRLAFLMMSYTSSLFIGAELGPLKVVVKYAFPYRKSELESYSTVPESSVSSISTPVNIYLHKVIIPSGTKRWTFYVLLFWASAMLFLIYFLVPEPVLQCWSTKC</sequence>
<dbReference type="OrthoDB" id="446368at2759"/>
<evidence type="ECO:0000256" key="1">
    <source>
        <dbReference type="SAM" id="Phobius"/>
    </source>
</evidence>
<dbReference type="Proteomes" id="UP001149074">
    <property type="component" value="Unassembled WGS sequence"/>
</dbReference>
<protein>
    <submittedName>
        <fullName evidence="2">Uncharacterized protein</fullName>
    </submittedName>
</protein>
<keyword evidence="3" id="KW-1185">Reference proteome</keyword>
<keyword evidence="1" id="KW-0472">Membrane</keyword>
<name>A0A9W9KE91_9EURO</name>
<feature type="transmembrane region" description="Helical" evidence="1">
    <location>
        <begin position="100"/>
        <end position="120"/>
    </location>
</feature>
<evidence type="ECO:0000313" key="2">
    <source>
        <dbReference type="EMBL" id="KAJ5103184.1"/>
    </source>
</evidence>
<dbReference type="EMBL" id="JAPQKI010000004">
    <property type="protein sequence ID" value="KAJ5103184.1"/>
    <property type="molecule type" value="Genomic_DNA"/>
</dbReference>
<keyword evidence="1" id="KW-0812">Transmembrane</keyword>
<dbReference type="InterPro" id="IPR036259">
    <property type="entry name" value="MFS_trans_sf"/>
</dbReference>
<reference evidence="2" key="1">
    <citation type="submission" date="2022-11" db="EMBL/GenBank/DDBJ databases">
        <authorList>
            <person name="Petersen C."/>
        </authorList>
    </citation>
    <scope>NUCLEOTIDE SEQUENCE</scope>
    <source>
        <strain evidence="2">IBT 30761</strain>
    </source>
</reference>
<gene>
    <name evidence="2" type="ORF">N7532_003713</name>
</gene>
<dbReference type="SUPFAM" id="SSF103473">
    <property type="entry name" value="MFS general substrate transporter"/>
    <property type="match status" value="1"/>
</dbReference>
<dbReference type="AlphaFoldDB" id="A0A9W9KE91"/>
<reference evidence="2" key="2">
    <citation type="journal article" date="2023" name="IMA Fungus">
        <title>Comparative genomic study of the Penicillium genus elucidates a diverse pangenome and 15 lateral gene transfer events.</title>
        <authorList>
            <person name="Petersen C."/>
            <person name="Sorensen T."/>
            <person name="Nielsen M.R."/>
            <person name="Sondergaard T.E."/>
            <person name="Sorensen J.L."/>
            <person name="Fitzpatrick D.A."/>
            <person name="Frisvad J.C."/>
            <person name="Nielsen K.L."/>
        </authorList>
    </citation>
    <scope>NUCLEOTIDE SEQUENCE</scope>
    <source>
        <strain evidence="2">IBT 30761</strain>
    </source>
</reference>